<name>X1LL69_9ZZZZ</name>
<protein>
    <submittedName>
        <fullName evidence="1">Uncharacterized protein</fullName>
    </submittedName>
</protein>
<accession>X1LL69</accession>
<comment type="caution">
    <text evidence="1">The sequence shown here is derived from an EMBL/GenBank/DDBJ whole genome shotgun (WGS) entry which is preliminary data.</text>
</comment>
<dbReference type="AlphaFoldDB" id="X1LL69"/>
<dbReference type="EMBL" id="BARV01009670">
    <property type="protein sequence ID" value="GAI03140.1"/>
    <property type="molecule type" value="Genomic_DNA"/>
</dbReference>
<evidence type="ECO:0000313" key="1">
    <source>
        <dbReference type="EMBL" id="GAI03140.1"/>
    </source>
</evidence>
<organism evidence="1">
    <name type="scientific">marine sediment metagenome</name>
    <dbReference type="NCBI Taxonomy" id="412755"/>
    <lineage>
        <taxon>unclassified sequences</taxon>
        <taxon>metagenomes</taxon>
        <taxon>ecological metagenomes</taxon>
    </lineage>
</organism>
<feature type="non-terminal residue" evidence="1">
    <location>
        <position position="116"/>
    </location>
</feature>
<sequence>MPDEVYVSVVESEPLHIKISELERIVVQPAEQEAVNVRIIESEKISVSLCEPEAINVTIVGSLLGHGITSPITDHGDVETSEETENDLLLFNSEKKKYENRNVLSFDINTDEVIIT</sequence>
<proteinExistence type="predicted"/>
<gene>
    <name evidence="1" type="ORF">S06H3_18993</name>
</gene>
<reference evidence="1" key="1">
    <citation type="journal article" date="2014" name="Front. Microbiol.">
        <title>High frequency of phylogenetically diverse reductive dehalogenase-homologous genes in deep subseafloor sedimentary metagenomes.</title>
        <authorList>
            <person name="Kawai M."/>
            <person name="Futagami T."/>
            <person name="Toyoda A."/>
            <person name="Takaki Y."/>
            <person name="Nishi S."/>
            <person name="Hori S."/>
            <person name="Arai W."/>
            <person name="Tsubouchi T."/>
            <person name="Morono Y."/>
            <person name="Uchiyama I."/>
            <person name="Ito T."/>
            <person name="Fujiyama A."/>
            <person name="Inagaki F."/>
            <person name="Takami H."/>
        </authorList>
    </citation>
    <scope>NUCLEOTIDE SEQUENCE</scope>
    <source>
        <strain evidence="1">Expedition CK06-06</strain>
    </source>
</reference>